<proteinExistence type="predicted"/>
<reference evidence="1 2" key="1">
    <citation type="submission" date="2022-04" db="EMBL/GenBank/DDBJ databases">
        <title>Positive selection, recombination, and allopatry shape intraspecific diversity of widespread and dominant cyanobacteria.</title>
        <authorList>
            <person name="Wei J."/>
            <person name="Shu W."/>
            <person name="Hu C."/>
        </authorList>
    </citation>
    <scope>NUCLEOTIDE SEQUENCE [LARGE SCALE GENOMIC DNA]</scope>
    <source>
        <strain evidence="1 2">AS-A4</strain>
    </source>
</reference>
<name>A0ABV0KHA9_9CYAN</name>
<organism evidence="1 2">
    <name type="scientific">Stenomitos frigidus AS-A4</name>
    <dbReference type="NCBI Taxonomy" id="2933935"/>
    <lineage>
        <taxon>Bacteria</taxon>
        <taxon>Bacillati</taxon>
        <taxon>Cyanobacteriota</taxon>
        <taxon>Cyanophyceae</taxon>
        <taxon>Leptolyngbyales</taxon>
        <taxon>Leptolyngbyaceae</taxon>
        <taxon>Stenomitos</taxon>
    </lineage>
</organism>
<comment type="caution">
    <text evidence="1">The sequence shown here is derived from an EMBL/GenBank/DDBJ whole genome shotgun (WGS) entry which is preliminary data.</text>
</comment>
<gene>
    <name evidence="1" type="ORF">NDI38_09055</name>
</gene>
<accession>A0ABV0KHA9</accession>
<evidence type="ECO:0000313" key="2">
    <source>
        <dbReference type="Proteomes" id="UP001476950"/>
    </source>
</evidence>
<protein>
    <submittedName>
        <fullName evidence="1">Helix-turn-helix domain-containing protein</fullName>
    </submittedName>
</protein>
<dbReference type="EMBL" id="JAMPLM010000005">
    <property type="protein sequence ID" value="MEP1058585.1"/>
    <property type="molecule type" value="Genomic_DNA"/>
</dbReference>
<sequence length="333" mass="36957">MSLKNSWQQQQQQRQQEVTQRQQEVSASLAATRQDRQAKAVQLRHELSLFREVLGSQNTARCTELQQFCQRLHLETQSFLAAAGDRRYVQATQLAAELNLFVQMLQQQTAAFLTEAQAERAVAAPQLKQELVAFVSDLRSDVQSYLIELEAVRENQAVQLSRALIDGRAKREAETQALFQRLAVFRAELRRFSQDLHHTVWGSESAANIEASAAKLPAVAQASTKNGNQPTSCIAVLPNESVAVPATVEAQHSSAVAVTSPAKVMKASQEGIGCEKEVYAYIQNAQGARLTEIERALNLSRFQAVDALRSLIKKGLITQRDRIYLAQGHLAHT</sequence>
<dbReference type="Proteomes" id="UP001476950">
    <property type="component" value="Unassembled WGS sequence"/>
</dbReference>
<evidence type="ECO:0000313" key="1">
    <source>
        <dbReference type="EMBL" id="MEP1058585.1"/>
    </source>
</evidence>
<dbReference type="RefSeq" id="WP_190447928.1">
    <property type="nucleotide sequence ID" value="NZ_JAMPLM010000005.1"/>
</dbReference>
<keyword evidence="2" id="KW-1185">Reference proteome</keyword>